<dbReference type="Proteomes" id="UP000275836">
    <property type="component" value="Unassembled WGS sequence"/>
</dbReference>
<comment type="caution">
    <text evidence="1">The sequence shown here is derived from an EMBL/GenBank/DDBJ whole genome shotgun (WGS) entry which is preliminary data.</text>
</comment>
<dbReference type="AlphaFoldDB" id="A0A3P2R959"/>
<sequence>MSFTTNTTKLVLRNQSGQIYQFHYPFNASQIADWTNETHFEIIESQLPFRIKGSMTNFEALNRFVEALENSVLGQLTNRQIQNIIDGELDGWESIDENQLNEINIIHESNPAGLGLTYAAQTGLSDLDFISYLPGDNSFYIDWEKVGQTLLDSGDLIENGDVYVELNQ</sequence>
<accession>A0A3P2R959</accession>
<dbReference type="RefSeq" id="WP_124943852.1">
    <property type="nucleotide sequence ID" value="NZ_RHGY01000013.1"/>
</dbReference>
<reference evidence="1 2" key="1">
    <citation type="submission" date="2018-10" db="EMBL/GenBank/DDBJ databases">
        <title>Draft genome sequence of Weissella viridescens UCO-SMC3.</title>
        <authorList>
            <person name="Garcia-Cancino A."/>
            <person name="Espinoza-Monje M."/>
            <person name="Albarracin L."/>
            <person name="Garcia-Castillo V."/>
            <person name="Campos-Martin J."/>
            <person name="Nakano Y."/>
            <person name="Guitierrez-Zamorano C."/>
            <person name="Ikeda-Ohtsubo W."/>
            <person name="Morita H."/>
            <person name="Kitazawa H."/>
            <person name="Villena J."/>
        </authorList>
    </citation>
    <scope>NUCLEOTIDE SEQUENCE [LARGE SCALE GENOMIC DNA]</scope>
    <source>
        <strain evidence="1 2">UCO-SMC3</strain>
    </source>
</reference>
<evidence type="ECO:0000313" key="1">
    <source>
        <dbReference type="EMBL" id="RRG17347.1"/>
    </source>
</evidence>
<organism evidence="1 2">
    <name type="scientific">Weissella viridescens</name>
    <name type="common">Lactobacillus viridescens</name>
    <dbReference type="NCBI Taxonomy" id="1629"/>
    <lineage>
        <taxon>Bacteria</taxon>
        <taxon>Bacillati</taxon>
        <taxon>Bacillota</taxon>
        <taxon>Bacilli</taxon>
        <taxon>Lactobacillales</taxon>
        <taxon>Lactobacillaceae</taxon>
        <taxon>Weissella</taxon>
    </lineage>
</organism>
<name>A0A3P2R959_WEIVI</name>
<dbReference type="EMBL" id="RHGY01000013">
    <property type="protein sequence ID" value="RRG17347.1"/>
    <property type="molecule type" value="Genomic_DNA"/>
</dbReference>
<gene>
    <name evidence="1" type="ORF">D3P96_08220</name>
</gene>
<proteinExistence type="predicted"/>
<evidence type="ECO:0000313" key="2">
    <source>
        <dbReference type="Proteomes" id="UP000275836"/>
    </source>
</evidence>
<protein>
    <submittedName>
        <fullName evidence="1">Uncharacterized protein</fullName>
    </submittedName>
</protein>